<dbReference type="GO" id="GO:0005737">
    <property type="term" value="C:cytoplasm"/>
    <property type="evidence" value="ECO:0007669"/>
    <property type="project" value="UniProtKB-SubCell"/>
</dbReference>
<dbReference type="PANTHER" id="PTHR14493:SF50">
    <property type="entry name" value="RING FINGER PROTEIN UNKEMPT"/>
    <property type="match status" value="1"/>
</dbReference>
<dbReference type="Pfam" id="PF18384">
    <property type="entry name" value="zf_CCCH_5"/>
    <property type="match status" value="1"/>
</dbReference>
<proteinExistence type="inferred from homology"/>
<feature type="region of interest" description="Disordered" evidence="9">
    <location>
        <begin position="858"/>
        <end position="907"/>
    </location>
</feature>
<dbReference type="InterPro" id="IPR000571">
    <property type="entry name" value="Znf_CCCH"/>
</dbReference>
<feature type="zinc finger region" description="C3H1-type" evidence="8">
    <location>
        <begin position="198"/>
        <end position="224"/>
    </location>
</feature>
<dbReference type="InterPro" id="IPR040594">
    <property type="entry name" value="UNK_Znf_1"/>
</dbReference>
<dbReference type="Pfam" id="PF23035">
    <property type="entry name" value="zf-CCCH_UNK-like_4th"/>
    <property type="match status" value="1"/>
</dbReference>
<feature type="compositionally biased region" description="Basic and acidic residues" evidence="9">
    <location>
        <begin position="448"/>
        <end position="457"/>
    </location>
</feature>
<dbReference type="Pfam" id="PF23261">
    <property type="entry name" value="zf-CCCH_11"/>
    <property type="match status" value="1"/>
</dbReference>
<keyword evidence="7 8" id="KW-0862">Zinc</keyword>
<dbReference type="InterPro" id="IPR057296">
    <property type="entry name" value="UNK_Znf_5"/>
</dbReference>
<dbReference type="Proteomes" id="UP001318040">
    <property type="component" value="Chromosome 26"/>
</dbReference>
<comment type="similarity">
    <text evidence="2">Belongs to the unkempt family.</text>
</comment>
<feature type="domain" description="C3H1-type" evidence="10">
    <location>
        <begin position="276"/>
        <end position="304"/>
    </location>
</feature>
<feature type="zinc finger region" description="C3H1-type" evidence="8">
    <location>
        <begin position="110"/>
        <end position="140"/>
    </location>
</feature>
<evidence type="ECO:0000256" key="9">
    <source>
        <dbReference type="SAM" id="MobiDB-lite"/>
    </source>
</evidence>
<gene>
    <name evidence="12" type="primary">UNKL</name>
</gene>
<evidence type="ECO:0000256" key="3">
    <source>
        <dbReference type="ARBA" id="ARBA00022490"/>
    </source>
</evidence>
<comment type="subcellular location">
    <subcellularLocation>
        <location evidence="1">Cytoplasm</location>
    </subcellularLocation>
</comment>
<keyword evidence="5" id="KW-0677">Repeat</keyword>
<dbReference type="PANTHER" id="PTHR14493">
    <property type="entry name" value="UNKEMPT FAMILY MEMBER"/>
    <property type="match status" value="1"/>
</dbReference>
<feature type="compositionally biased region" description="Low complexity" evidence="9">
    <location>
        <begin position="486"/>
        <end position="512"/>
    </location>
</feature>
<dbReference type="Pfam" id="PF25427">
    <property type="entry name" value="zf-CCCH_UNK"/>
    <property type="match status" value="1"/>
</dbReference>
<feature type="domain" description="C3H1-type" evidence="10">
    <location>
        <begin position="70"/>
        <end position="99"/>
    </location>
</feature>
<evidence type="ECO:0000259" key="10">
    <source>
        <dbReference type="PROSITE" id="PS50103"/>
    </source>
</evidence>
<feature type="domain" description="C3H1-type" evidence="10">
    <location>
        <begin position="110"/>
        <end position="140"/>
    </location>
</feature>
<feature type="zinc finger region" description="C3H1-type" evidence="8">
    <location>
        <begin position="70"/>
        <end position="99"/>
    </location>
</feature>
<feature type="compositionally biased region" description="Polar residues" evidence="9">
    <location>
        <begin position="472"/>
        <end position="484"/>
    </location>
</feature>
<dbReference type="RefSeq" id="XP_032816855.1">
    <property type="nucleotide sequence ID" value="XM_032960964.1"/>
</dbReference>
<dbReference type="Gene3D" id="4.10.1000.10">
    <property type="entry name" value="Zinc finger, CCCH-type"/>
    <property type="match status" value="1"/>
</dbReference>
<organism evidence="11 12">
    <name type="scientific">Petromyzon marinus</name>
    <name type="common">Sea lamprey</name>
    <dbReference type="NCBI Taxonomy" id="7757"/>
    <lineage>
        <taxon>Eukaryota</taxon>
        <taxon>Metazoa</taxon>
        <taxon>Chordata</taxon>
        <taxon>Craniata</taxon>
        <taxon>Vertebrata</taxon>
        <taxon>Cyclostomata</taxon>
        <taxon>Hyperoartia</taxon>
        <taxon>Petromyzontiformes</taxon>
        <taxon>Petromyzontidae</taxon>
        <taxon>Petromyzon</taxon>
    </lineage>
</organism>
<feature type="region of interest" description="Disordered" evidence="9">
    <location>
        <begin position="574"/>
        <end position="611"/>
    </location>
</feature>
<evidence type="ECO:0000256" key="4">
    <source>
        <dbReference type="ARBA" id="ARBA00022723"/>
    </source>
</evidence>
<evidence type="ECO:0000256" key="8">
    <source>
        <dbReference type="PROSITE-ProRule" id="PRU00723"/>
    </source>
</evidence>
<dbReference type="GO" id="GO:0008270">
    <property type="term" value="F:zinc ion binding"/>
    <property type="evidence" value="ECO:0007669"/>
    <property type="project" value="UniProtKB-KW"/>
</dbReference>
<dbReference type="AlphaFoldDB" id="A0AAJ7TH62"/>
<name>A0AAJ7TH62_PETMA</name>
<accession>A0AAJ7TH62</accession>
<evidence type="ECO:0000256" key="7">
    <source>
        <dbReference type="ARBA" id="ARBA00022833"/>
    </source>
</evidence>
<dbReference type="InterPro" id="IPR057295">
    <property type="entry name" value="UNK_Znf_4"/>
</dbReference>
<feature type="compositionally biased region" description="Low complexity" evidence="9">
    <location>
        <begin position="785"/>
        <end position="801"/>
    </location>
</feature>
<feature type="zinc finger region" description="C3H1-type" evidence="8">
    <location>
        <begin position="276"/>
        <end position="304"/>
    </location>
</feature>
<dbReference type="InterPro" id="IPR036855">
    <property type="entry name" value="Znf_CCCH_sf"/>
</dbReference>
<feature type="compositionally biased region" description="Polar residues" evidence="9">
    <location>
        <begin position="896"/>
        <end position="907"/>
    </location>
</feature>
<feature type="compositionally biased region" description="Basic and acidic residues" evidence="9">
    <location>
        <begin position="595"/>
        <end position="605"/>
    </location>
</feature>
<reference evidence="12" key="1">
    <citation type="submission" date="2025-08" db="UniProtKB">
        <authorList>
            <consortium name="RefSeq"/>
        </authorList>
    </citation>
    <scope>IDENTIFICATION</scope>
    <source>
        <tissue evidence="12">Sperm</tissue>
    </source>
</reference>
<dbReference type="CTD" id="64718"/>
<keyword evidence="11" id="KW-1185">Reference proteome</keyword>
<evidence type="ECO:0000256" key="2">
    <source>
        <dbReference type="ARBA" id="ARBA00008808"/>
    </source>
</evidence>
<dbReference type="PROSITE" id="PS50103">
    <property type="entry name" value="ZF_C3H1"/>
    <property type="match status" value="4"/>
</dbReference>
<evidence type="ECO:0000313" key="11">
    <source>
        <dbReference type="Proteomes" id="UP001318040"/>
    </source>
</evidence>
<feature type="domain" description="C3H1-type" evidence="10">
    <location>
        <begin position="198"/>
        <end position="224"/>
    </location>
</feature>
<dbReference type="KEGG" id="pmrn:116946102"/>
<evidence type="ECO:0000256" key="5">
    <source>
        <dbReference type="ARBA" id="ARBA00022737"/>
    </source>
</evidence>
<dbReference type="Pfam" id="PF00642">
    <property type="entry name" value="zf-CCCH"/>
    <property type="match status" value="1"/>
</dbReference>
<sequence length="907" mass="98348">MPSACSDAPAVASTEKPHHYTYLRDFRTEQCALFTQHKCTQHRPYTCFHWHFANQRRRRPLRRRDGTFSYSPDEYCTEYDETAGACPNGDGCPLLHRTSGDTERKYHLRYYKTNMCVHASDSRGLCTKNGPHCAFAHSTADLRPPVYDIRELQALEVLGSGLASPSDLPQQMTATQSAMERVLAEEPRWHDTNFVLGGYKTEPCRRAPRLCRQGYACPYFHNERDRRRGPRQHKYRSTPCPQVKHGDEWGEPSLCESKDACVYCHTRTEQQFHPEIYKSTKCNDMQQMGLCPRGPFCAFAHVEKMPSGGGEEDAFPVGWPGKSPCIPGSPPPCEIPTHAGNVTAFGRSRSADWGSPLWPREAARRASLGSPRASAWRADERALFAETGVVGLHSPGRSSIPRVTLPSCYQVPSMPSLHELLGSALGSLELGDCGGGAAAMVEEEETERELHAAREAGEGEGIGGWRGESASVAGSHSTSPSPVTDSPLSPASSRSLSHSLSSAGASSLSAHSEPPSLLLGHRKNSEPASANHSRPRAGPTVWEPNNLQTLFQADSELQIPIPLKSSFGHLLQSGPSVDYGGRSEPEFHGTGPPREGSEPAFRDPQRPGSGLLDRLEFSEREFRPIGQCEDVFPMFGPLDASFDTFGQPELPWCSYLPLDSCGTAGGEGPYFPAHHGGDGGYPGVSIADHGNLGLNGRPEGLWAGRDREPRGELKVATLAHAHKELESANRKIGFLHDAWQQTREVCKWWQMEAQRSAEELRGAERACHAARRRCDELERETAALRARGAAPPHPLAAAPGARKARPGGSGGGPAAVPGSRARPVDPSRMSLSQLRAAQRRLREELSAVGTALELATSSAAQEECGGGACQGAEGAETLASGERRSPAHSPGRAAATPSQTSPQQNPK</sequence>
<evidence type="ECO:0000256" key="6">
    <source>
        <dbReference type="ARBA" id="ARBA00022771"/>
    </source>
</evidence>
<keyword evidence="6 8" id="KW-0863">Zinc-finger</keyword>
<evidence type="ECO:0000313" key="12">
    <source>
        <dbReference type="RefSeq" id="XP_032816855.1"/>
    </source>
</evidence>
<dbReference type="InterPro" id="IPR045234">
    <property type="entry name" value="Unkempt-like"/>
</dbReference>
<keyword evidence="4 8" id="KW-0479">Metal-binding</keyword>
<feature type="region of interest" description="Disordered" evidence="9">
    <location>
        <begin position="437"/>
        <end position="542"/>
    </location>
</feature>
<dbReference type="SMART" id="SM00356">
    <property type="entry name" value="ZnF_C3H1"/>
    <property type="match status" value="5"/>
</dbReference>
<evidence type="ECO:0000256" key="1">
    <source>
        <dbReference type="ARBA" id="ARBA00004496"/>
    </source>
</evidence>
<keyword evidence="3" id="KW-0963">Cytoplasm</keyword>
<feature type="region of interest" description="Disordered" evidence="9">
    <location>
        <begin position="785"/>
        <end position="830"/>
    </location>
</feature>
<protein>
    <submittedName>
        <fullName evidence="12">E3 ubiquitin-protein ligase UNKL</fullName>
    </submittedName>
</protein>
<dbReference type="SUPFAM" id="SSF90229">
    <property type="entry name" value="CCCH zinc finger"/>
    <property type="match status" value="1"/>
</dbReference>